<reference evidence="1" key="1">
    <citation type="submission" date="2020-07" db="EMBL/GenBank/DDBJ databases">
        <title>Multicomponent nature underlies the extraordinary mechanical properties of spider dragline silk.</title>
        <authorList>
            <person name="Kono N."/>
            <person name="Nakamura H."/>
            <person name="Mori M."/>
            <person name="Yoshida Y."/>
            <person name="Ohtoshi R."/>
            <person name="Malay A.D."/>
            <person name="Moran D.A.P."/>
            <person name="Tomita M."/>
            <person name="Numata K."/>
            <person name="Arakawa K."/>
        </authorList>
    </citation>
    <scope>NUCLEOTIDE SEQUENCE</scope>
</reference>
<evidence type="ECO:0000313" key="2">
    <source>
        <dbReference type="Proteomes" id="UP000887116"/>
    </source>
</evidence>
<name>A0A8X6FEP2_TRICU</name>
<dbReference type="EMBL" id="BMAO01031774">
    <property type="protein sequence ID" value="GFQ77562.1"/>
    <property type="molecule type" value="Genomic_DNA"/>
</dbReference>
<sequence length="99" mass="11167">MFDCKKKGHWRRCGVNRSRSSLRNDDVENAVRGNALGKPTLAPLFTDDAIASDNETEHPFFRAENRNSKNLLEDVSVTSHHYLDDSEFHVYSSSAAILS</sequence>
<protein>
    <submittedName>
        <fullName evidence="1">Uncharacterized protein</fullName>
    </submittedName>
</protein>
<keyword evidence="2" id="KW-1185">Reference proteome</keyword>
<proteinExistence type="predicted"/>
<comment type="caution">
    <text evidence="1">The sequence shown here is derived from an EMBL/GenBank/DDBJ whole genome shotgun (WGS) entry which is preliminary data.</text>
</comment>
<dbReference type="OrthoDB" id="10438892at2759"/>
<gene>
    <name evidence="1" type="ORF">TNCT_405471</name>
</gene>
<dbReference type="AlphaFoldDB" id="A0A8X6FEP2"/>
<dbReference type="Proteomes" id="UP000887116">
    <property type="component" value="Unassembled WGS sequence"/>
</dbReference>
<evidence type="ECO:0000313" key="1">
    <source>
        <dbReference type="EMBL" id="GFQ77562.1"/>
    </source>
</evidence>
<accession>A0A8X6FEP2</accession>
<organism evidence="1 2">
    <name type="scientific">Trichonephila clavata</name>
    <name type="common">Joro spider</name>
    <name type="synonym">Nephila clavata</name>
    <dbReference type="NCBI Taxonomy" id="2740835"/>
    <lineage>
        <taxon>Eukaryota</taxon>
        <taxon>Metazoa</taxon>
        <taxon>Ecdysozoa</taxon>
        <taxon>Arthropoda</taxon>
        <taxon>Chelicerata</taxon>
        <taxon>Arachnida</taxon>
        <taxon>Araneae</taxon>
        <taxon>Araneomorphae</taxon>
        <taxon>Entelegynae</taxon>
        <taxon>Araneoidea</taxon>
        <taxon>Nephilidae</taxon>
        <taxon>Trichonephila</taxon>
    </lineage>
</organism>